<evidence type="ECO:0000313" key="8">
    <source>
        <dbReference type="Proteomes" id="UP000469452"/>
    </source>
</evidence>
<protein>
    <submittedName>
        <fullName evidence="4">Uncharacterized protein</fullName>
    </submittedName>
</protein>
<name>A0A397EM42_APHAT</name>
<sequence length="180" mass="20546">MKYEDEGGASTSFSGGYHLSDALPRLLKSVGQWTQPSKWVETGPKSNNDNEITGRDWLHVEEVAGFFFSASRLRRECIVVDQPQHRLWCQQSNETMQLGHISFVIPIEDANAHPSWKVLVQDPKHYQEWTIHFPGKVKMLRWVDLLRQVMHSTHCSGVVRDCVLLSSTSSPINNTMLSIE</sequence>
<dbReference type="EMBL" id="QUTB01005876">
    <property type="protein sequence ID" value="RHY52829.1"/>
    <property type="molecule type" value="Genomic_DNA"/>
</dbReference>
<dbReference type="Proteomes" id="UP000283543">
    <property type="component" value="Unassembled WGS sequence"/>
</dbReference>
<dbReference type="AlphaFoldDB" id="A0A397EM42"/>
<comment type="caution">
    <text evidence="4">The sequence shown here is derived from an EMBL/GenBank/DDBJ whole genome shotgun (WGS) entry which is preliminary data.</text>
</comment>
<reference evidence="1 8" key="2">
    <citation type="submission" date="2019-06" db="EMBL/GenBank/DDBJ databases">
        <title>Genomics analysis of Aphanomyces spp. identifies a new class of oomycete effector associated with host adaptation.</title>
        <authorList>
            <person name="Gaulin E."/>
        </authorList>
    </citation>
    <scope>NUCLEOTIDE SEQUENCE [LARGE SCALE GENOMIC DNA]</scope>
    <source>
        <strain evidence="1 8">E</strain>
    </source>
</reference>
<dbReference type="EMBL" id="QUTE01016798">
    <property type="protein sequence ID" value="RHY95684.1"/>
    <property type="molecule type" value="Genomic_DNA"/>
</dbReference>
<gene>
    <name evidence="1" type="ORF">AaE_001603</name>
    <name evidence="3" type="ORF">DYB30_003230</name>
    <name evidence="4" type="ORF">DYB31_004853</name>
    <name evidence="2" type="ORF">DYB34_004817</name>
</gene>
<evidence type="ECO:0000313" key="2">
    <source>
        <dbReference type="EMBL" id="RHY52829.1"/>
    </source>
</evidence>
<evidence type="ECO:0000313" key="4">
    <source>
        <dbReference type="EMBL" id="RHY95684.1"/>
    </source>
</evidence>
<dbReference type="EMBL" id="VJMI01003287">
    <property type="protein sequence ID" value="KAF0774696.1"/>
    <property type="molecule type" value="Genomic_DNA"/>
</dbReference>
<evidence type="ECO:0000313" key="5">
    <source>
        <dbReference type="Proteomes" id="UP000266196"/>
    </source>
</evidence>
<proteinExistence type="predicted"/>
<dbReference type="EMBL" id="QUTD01003483">
    <property type="protein sequence ID" value="RHY72682.1"/>
    <property type="molecule type" value="Genomic_DNA"/>
</dbReference>
<organism evidence="4 5">
    <name type="scientific">Aphanomyces astaci</name>
    <name type="common">Crayfish plague agent</name>
    <dbReference type="NCBI Taxonomy" id="112090"/>
    <lineage>
        <taxon>Eukaryota</taxon>
        <taxon>Sar</taxon>
        <taxon>Stramenopiles</taxon>
        <taxon>Oomycota</taxon>
        <taxon>Saprolegniomycetes</taxon>
        <taxon>Saprolegniales</taxon>
        <taxon>Verrucalvaceae</taxon>
        <taxon>Aphanomyces</taxon>
    </lineage>
</organism>
<accession>A0A397EM42</accession>
<dbReference type="Proteomes" id="UP000266196">
    <property type="component" value="Unassembled WGS sequence"/>
</dbReference>
<dbReference type="Proteomes" id="UP000469452">
    <property type="component" value="Unassembled WGS sequence"/>
</dbReference>
<evidence type="ECO:0000313" key="7">
    <source>
        <dbReference type="Proteomes" id="UP000283543"/>
    </source>
</evidence>
<evidence type="ECO:0000313" key="1">
    <source>
        <dbReference type="EMBL" id="KAF0774696.1"/>
    </source>
</evidence>
<reference evidence="5 6" key="1">
    <citation type="submission" date="2018-08" db="EMBL/GenBank/DDBJ databases">
        <title>Aphanomyces genome sequencing and annotation.</title>
        <authorList>
            <person name="Minardi D."/>
            <person name="Oidtmann B."/>
            <person name="Van Der Giezen M."/>
            <person name="Studholme D.J."/>
        </authorList>
    </citation>
    <scope>NUCLEOTIDE SEQUENCE [LARGE SCALE GENOMIC DNA]</scope>
    <source>
        <strain evidence="4 5">197901</strain>
        <strain evidence="3 6">D2</strain>
        <strain evidence="2 7">Si</strain>
    </source>
</reference>
<dbReference type="Proteomes" id="UP000266643">
    <property type="component" value="Unassembled WGS sequence"/>
</dbReference>
<evidence type="ECO:0000313" key="3">
    <source>
        <dbReference type="EMBL" id="RHY72682.1"/>
    </source>
</evidence>
<evidence type="ECO:0000313" key="6">
    <source>
        <dbReference type="Proteomes" id="UP000266643"/>
    </source>
</evidence>